<evidence type="ECO:0000256" key="1">
    <source>
        <dbReference type="SAM" id="Phobius"/>
    </source>
</evidence>
<dbReference type="Proteomes" id="UP000828390">
    <property type="component" value="Unassembled WGS sequence"/>
</dbReference>
<comment type="caution">
    <text evidence="2">The sequence shown here is derived from an EMBL/GenBank/DDBJ whole genome shotgun (WGS) entry which is preliminary data.</text>
</comment>
<name>A0A9D4JJV1_DREPO</name>
<reference evidence="2" key="2">
    <citation type="submission" date="2020-11" db="EMBL/GenBank/DDBJ databases">
        <authorList>
            <person name="McCartney M.A."/>
            <person name="Auch B."/>
            <person name="Kono T."/>
            <person name="Mallez S."/>
            <person name="Becker A."/>
            <person name="Gohl D.M."/>
            <person name="Silverstein K.A.T."/>
            <person name="Koren S."/>
            <person name="Bechman K.B."/>
            <person name="Herman A."/>
            <person name="Abrahante J.E."/>
            <person name="Garbe J."/>
        </authorList>
    </citation>
    <scope>NUCLEOTIDE SEQUENCE</scope>
    <source>
        <strain evidence="2">Duluth1</strain>
        <tissue evidence="2">Whole animal</tissue>
    </source>
</reference>
<feature type="transmembrane region" description="Helical" evidence="1">
    <location>
        <begin position="59"/>
        <end position="76"/>
    </location>
</feature>
<organism evidence="2 3">
    <name type="scientific">Dreissena polymorpha</name>
    <name type="common">Zebra mussel</name>
    <name type="synonym">Mytilus polymorpha</name>
    <dbReference type="NCBI Taxonomy" id="45954"/>
    <lineage>
        <taxon>Eukaryota</taxon>
        <taxon>Metazoa</taxon>
        <taxon>Spiralia</taxon>
        <taxon>Lophotrochozoa</taxon>
        <taxon>Mollusca</taxon>
        <taxon>Bivalvia</taxon>
        <taxon>Autobranchia</taxon>
        <taxon>Heteroconchia</taxon>
        <taxon>Euheterodonta</taxon>
        <taxon>Imparidentia</taxon>
        <taxon>Neoheterodontei</taxon>
        <taxon>Myida</taxon>
        <taxon>Dreissenoidea</taxon>
        <taxon>Dreissenidae</taxon>
        <taxon>Dreissena</taxon>
    </lineage>
</organism>
<evidence type="ECO:0000313" key="3">
    <source>
        <dbReference type="Proteomes" id="UP000828390"/>
    </source>
</evidence>
<sequence>MNQTFLSYTESSVTEEHAHGRDALELWGRSHQSGRFPLSNINWDNIRTYELTRLINDNVMTIIFMLVTAGAFLNTYR</sequence>
<evidence type="ECO:0000313" key="2">
    <source>
        <dbReference type="EMBL" id="KAH3812944.1"/>
    </source>
</evidence>
<keyword evidence="1" id="KW-1133">Transmembrane helix</keyword>
<accession>A0A9D4JJV1</accession>
<dbReference type="EMBL" id="JAIWYP010000006">
    <property type="protein sequence ID" value="KAH3812944.1"/>
    <property type="molecule type" value="Genomic_DNA"/>
</dbReference>
<reference evidence="2" key="1">
    <citation type="journal article" date="2019" name="bioRxiv">
        <title>The Genome of the Zebra Mussel, Dreissena polymorpha: A Resource for Invasive Species Research.</title>
        <authorList>
            <person name="McCartney M.A."/>
            <person name="Auch B."/>
            <person name="Kono T."/>
            <person name="Mallez S."/>
            <person name="Zhang Y."/>
            <person name="Obille A."/>
            <person name="Becker A."/>
            <person name="Abrahante J.E."/>
            <person name="Garbe J."/>
            <person name="Badalamenti J.P."/>
            <person name="Herman A."/>
            <person name="Mangelson H."/>
            <person name="Liachko I."/>
            <person name="Sullivan S."/>
            <person name="Sone E.D."/>
            <person name="Koren S."/>
            <person name="Silverstein K.A.T."/>
            <person name="Beckman K.B."/>
            <person name="Gohl D.M."/>
        </authorList>
    </citation>
    <scope>NUCLEOTIDE SEQUENCE</scope>
    <source>
        <strain evidence="2">Duluth1</strain>
        <tissue evidence="2">Whole animal</tissue>
    </source>
</reference>
<gene>
    <name evidence="2" type="ORF">DPMN_141387</name>
</gene>
<protein>
    <submittedName>
        <fullName evidence="2">Uncharacterized protein</fullName>
    </submittedName>
</protein>
<keyword evidence="1" id="KW-0812">Transmembrane</keyword>
<dbReference type="AlphaFoldDB" id="A0A9D4JJV1"/>
<keyword evidence="3" id="KW-1185">Reference proteome</keyword>
<proteinExistence type="predicted"/>
<keyword evidence="1" id="KW-0472">Membrane</keyword>